<dbReference type="InterPro" id="IPR025705">
    <property type="entry name" value="Beta_hexosaminidase_sua/sub"/>
</dbReference>
<dbReference type="PANTHER" id="PTHR22600">
    <property type="entry name" value="BETA-HEXOSAMINIDASE"/>
    <property type="match status" value="1"/>
</dbReference>
<dbReference type="OrthoDB" id="9763537at2"/>
<evidence type="ECO:0000256" key="2">
    <source>
        <dbReference type="ARBA" id="ARBA00006285"/>
    </source>
</evidence>
<dbReference type="PRINTS" id="PR00738">
    <property type="entry name" value="GLHYDRLASE20"/>
</dbReference>
<dbReference type="CDD" id="cd06568">
    <property type="entry name" value="GH20_SpHex_like"/>
    <property type="match status" value="1"/>
</dbReference>
<protein>
    <recommendedName>
        <fullName evidence="3">beta-N-acetylhexosaminidase</fullName>
        <ecNumber evidence="3">3.2.1.52</ecNumber>
    </recommendedName>
</protein>
<feature type="domain" description="Glycoside hydrolase family 20 catalytic" evidence="7">
    <location>
        <begin position="143"/>
        <end position="307"/>
    </location>
</feature>
<name>A0A4Q5MXL5_9MICO</name>
<dbReference type="GO" id="GO:0004563">
    <property type="term" value="F:beta-N-acetylhexosaminidase activity"/>
    <property type="evidence" value="ECO:0007669"/>
    <property type="project" value="UniProtKB-EC"/>
</dbReference>
<evidence type="ECO:0000256" key="3">
    <source>
        <dbReference type="ARBA" id="ARBA00012663"/>
    </source>
</evidence>
<evidence type="ECO:0000313" key="10">
    <source>
        <dbReference type="Proteomes" id="UP000293764"/>
    </source>
</evidence>
<dbReference type="InterPro" id="IPR029018">
    <property type="entry name" value="Hex-like_dom2"/>
</dbReference>
<evidence type="ECO:0000256" key="1">
    <source>
        <dbReference type="ARBA" id="ARBA00001231"/>
    </source>
</evidence>
<keyword evidence="10" id="KW-1185">Reference proteome</keyword>
<dbReference type="GO" id="GO:0030203">
    <property type="term" value="P:glycosaminoglycan metabolic process"/>
    <property type="evidence" value="ECO:0007669"/>
    <property type="project" value="TreeGrafter"/>
</dbReference>
<dbReference type="SUPFAM" id="SSF55545">
    <property type="entry name" value="beta-N-acetylhexosaminidase-like domain"/>
    <property type="match status" value="1"/>
</dbReference>
<dbReference type="InterPro" id="IPR017853">
    <property type="entry name" value="GH"/>
</dbReference>
<evidence type="ECO:0000259" key="8">
    <source>
        <dbReference type="Pfam" id="PF02838"/>
    </source>
</evidence>
<dbReference type="GO" id="GO:0005975">
    <property type="term" value="P:carbohydrate metabolic process"/>
    <property type="evidence" value="ECO:0007669"/>
    <property type="project" value="InterPro"/>
</dbReference>
<dbReference type="InterPro" id="IPR015883">
    <property type="entry name" value="Glyco_hydro_20_cat"/>
</dbReference>
<dbReference type="SUPFAM" id="SSF51445">
    <property type="entry name" value="(Trans)glycosidases"/>
    <property type="match status" value="1"/>
</dbReference>
<keyword evidence="4" id="KW-0378">Hydrolase</keyword>
<dbReference type="PANTHER" id="PTHR22600:SF57">
    <property type="entry name" value="BETA-N-ACETYLHEXOSAMINIDASE"/>
    <property type="match status" value="1"/>
</dbReference>
<reference evidence="9 10" key="1">
    <citation type="submission" date="2019-01" db="EMBL/GenBank/DDBJ databases">
        <title>Novel species of Cellulomonas.</title>
        <authorList>
            <person name="Liu Q."/>
            <person name="Xin Y.-H."/>
        </authorList>
    </citation>
    <scope>NUCLEOTIDE SEQUENCE [LARGE SCALE GENOMIC DNA]</scope>
    <source>
        <strain evidence="9 10">HLT2-17</strain>
    </source>
</reference>
<dbReference type="Pfam" id="PF00728">
    <property type="entry name" value="Glyco_hydro_20"/>
    <property type="match status" value="2"/>
</dbReference>
<accession>A0A4Q5MXL5</accession>
<dbReference type="Gene3D" id="3.20.20.80">
    <property type="entry name" value="Glycosidases"/>
    <property type="match status" value="1"/>
</dbReference>
<evidence type="ECO:0000259" key="7">
    <source>
        <dbReference type="Pfam" id="PF00728"/>
    </source>
</evidence>
<keyword evidence="5" id="KW-0326">Glycosidase</keyword>
<organism evidence="9 10">
    <name type="scientific">Pengzhenrongella frigida</name>
    <dbReference type="NCBI Taxonomy" id="1259133"/>
    <lineage>
        <taxon>Bacteria</taxon>
        <taxon>Bacillati</taxon>
        <taxon>Actinomycetota</taxon>
        <taxon>Actinomycetes</taxon>
        <taxon>Micrococcales</taxon>
        <taxon>Pengzhenrongella</taxon>
    </lineage>
</organism>
<dbReference type="Gene3D" id="3.30.379.10">
    <property type="entry name" value="Chitobiase/beta-hexosaminidase domain 2-like"/>
    <property type="match status" value="1"/>
</dbReference>
<feature type="domain" description="Beta-hexosaminidase bacterial type N-terminal" evidence="8">
    <location>
        <begin position="9"/>
        <end position="139"/>
    </location>
</feature>
<sequence>MVTVPDSIALVPVPSSLVRVDGPAFRFGPGLRLVTGDTPEEISLGVLAADLVGRRVGHPIDLVMGADGEGQVIAFALDPQAGPAGAEAAERYALTVTDVRIEITAPTPAGLLRGLTTLRQLGVRGADGVLEVPAVVIEDGPRYAWRGLSLDVVRHFLSVDLVKAVLSVMGDYKLNVLHLHLTDDQGWRIALPSRPLLTELSGQGEVGGGAGGFYTAEDYATLVAYAAARHITIVPEIDMPGHINAALHAYGELTPTGEATSAYTGIEVGFSQLDPDLPATARFLTDVFTDLAAMTPGEYLHIGGDEVFGLGAPEYAWFVRTAQDIAHAAGKKVVGWQEIVGAPLDPGAVVQYWDTRVATEPFVAAALAGATLLLSPGSKVYLDMKYDAATELGLEWAGHIELRDAYEWEPEDLIPGLPAGSILGVEAAVWTETITTGDDLFGMLLPRLAAVAEVAWSPADSRDWEGFRTRVAGQAALWDHAGLAWYRSPQVDW</sequence>
<gene>
    <name evidence="9" type="ORF">EUA98_13900</name>
</gene>
<comment type="caution">
    <text evidence="9">The sequence shown here is derived from an EMBL/GenBank/DDBJ whole genome shotgun (WGS) entry which is preliminary data.</text>
</comment>
<proteinExistence type="inferred from homology"/>
<dbReference type="AlphaFoldDB" id="A0A4Q5MXL5"/>
<dbReference type="Pfam" id="PF02838">
    <property type="entry name" value="Glyco_hydro_20b"/>
    <property type="match status" value="1"/>
</dbReference>
<comment type="similarity">
    <text evidence="2">Belongs to the glycosyl hydrolase 20 family.</text>
</comment>
<dbReference type="RefSeq" id="WP_130103289.1">
    <property type="nucleotide sequence ID" value="NZ_SDWW01000035.1"/>
</dbReference>
<evidence type="ECO:0000256" key="5">
    <source>
        <dbReference type="ARBA" id="ARBA00023295"/>
    </source>
</evidence>
<evidence type="ECO:0000256" key="6">
    <source>
        <dbReference type="PIRSR" id="PIRSR625705-1"/>
    </source>
</evidence>
<dbReference type="InterPro" id="IPR015882">
    <property type="entry name" value="HEX_bac_N"/>
</dbReference>
<comment type="catalytic activity">
    <reaction evidence="1">
        <text>Hydrolysis of terminal non-reducing N-acetyl-D-hexosamine residues in N-acetyl-beta-D-hexosaminides.</text>
        <dbReference type="EC" id="3.2.1.52"/>
    </reaction>
</comment>
<dbReference type="EMBL" id="SDWW01000035">
    <property type="protein sequence ID" value="RYV50380.1"/>
    <property type="molecule type" value="Genomic_DNA"/>
</dbReference>
<feature type="domain" description="Glycoside hydrolase family 20 catalytic" evidence="7">
    <location>
        <begin position="316"/>
        <end position="458"/>
    </location>
</feature>
<evidence type="ECO:0000256" key="4">
    <source>
        <dbReference type="ARBA" id="ARBA00022801"/>
    </source>
</evidence>
<dbReference type="Proteomes" id="UP000293764">
    <property type="component" value="Unassembled WGS sequence"/>
</dbReference>
<dbReference type="GO" id="GO:0016020">
    <property type="term" value="C:membrane"/>
    <property type="evidence" value="ECO:0007669"/>
    <property type="project" value="TreeGrafter"/>
</dbReference>
<feature type="active site" description="Proton donor" evidence="6">
    <location>
        <position position="306"/>
    </location>
</feature>
<dbReference type="EC" id="3.2.1.52" evidence="3"/>
<evidence type="ECO:0000313" key="9">
    <source>
        <dbReference type="EMBL" id="RYV50380.1"/>
    </source>
</evidence>